<sequence>MPLKEITTYEFKIITNEEELWNKVIDFAKKCSWRAGKSLAQKMIKNKFVDWERVIVVAENQNIVGFCTFTKKDSIQDIQYAPYIGYVFVDEFHRGERLSEELIRFSINYAKEIGFNEIYIVSGEIGLYEKYGFVKIDEKYHNGSIEQIFIKRF</sequence>
<feature type="domain" description="N-acetyltransferase" evidence="1">
    <location>
        <begin position="11"/>
        <end position="153"/>
    </location>
</feature>
<keyword evidence="3" id="KW-1185">Reference proteome</keyword>
<gene>
    <name evidence="2" type="ORF">Cspa_c37080</name>
</gene>
<dbReference type="PATRIC" id="fig|931276.5.peg.3739"/>
<dbReference type="RefSeq" id="WP_015393783.1">
    <property type="nucleotide sequence ID" value="NC_020291.1"/>
</dbReference>
<evidence type="ECO:0000313" key="3">
    <source>
        <dbReference type="Proteomes" id="UP000011728"/>
    </source>
</evidence>
<dbReference type="OrthoDB" id="9789053at2"/>
<dbReference type="EMBL" id="CP004121">
    <property type="protein sequence ID" value="AGF57468.1"/>
    <property type="molecule type" value="Genomic_DNA"/>
</dbReference>
<dbReference type="KEGG" id="csr:Cspa_c37080"/>
<organism evidence="2 3">
    <name type="scientific">Clostridium saccharoperbutylacetonicum N1-4(HMT)</name>
    <dbReference type="NCBI Taxonomy" id="931276"/>
    <lineage>
        <taxon>Bacteria</taxon>
        <taxon>Bacillati</taxon>
        <taxon>Bacillota</taxon>
        <taxon>Clostridia</taxon>
        <taxon>Eubacteriales</taxon>
        <taxon>Clostridiaceae</taxon>
        <taxon>Clostridium</taxon>
    </lineage>
</organism>
<keyword evidence="2" id="KW-0808">Transferase</keyword>
<evidence type="ECO:0000313" key="2">
    <source>
        <dbReference type="EMBL" id="AGF57468.1"/>
    </source>
</evidence>
<dbReference type="HOGENOM" id="CLU_117112_5_0_9"/>
<dbReference type="GO" id="GO:0016747">
    <property type="term" value="F:acyltransferase activity, transferring groups other than amino-acyl groups"/>
    <property type="evidence" value="ECO:0007669"/>
    <property type="project" value="InterPro"/>
</dbReference>
<protein>
    <submittedName>
        <fullName evidence="2">GCN5-related N-acetyltransferase</fullName>
    </submittedName>
</protein>
<evidence type="ECO:0000259" key="1">
    <source>
        <dbReference type="PROSITE" id="PS51186"/>
    </source>
</evidence>
<dbReference type="Proteomes" id="UP000011728">
    <property type="component" value="Chromosome"/>
</dbReference>
<dbReference type="eggNOG" id="COG1247">
    <property type="taxonomic scope" value="Bacteria"/>
</dbReference>
<dbReference type="Pfam" id="PF00583">
    <property type="entry name" value="Acetyltransf_1"/>
    <property type="match status" value="1"/>
</dbReference>
<dbReference type="STRING" id="36745.CLSAP_34810"/>
<dbReference type="SUPFAM" id="SSF55729">
    <property type="entry name" value="Acyl-CoA N-acyltransferases (Nat)"/>
    <property type="match status" value="1"/>
</dbReference>
<dbReference type="Gene3D" id="3.40.630.30">
    <property type="match status" value="1"/>
</dbReference>
<dbReference type="PROSITE" id="PS51186">
    <property type="entry name" value="GNAT"/>
    <property type="match status" value="1"/>
</dbReference>
<dbReference type="InterPro" id="IPR000182">
    <property type="entry name" value="GNAT_dom"/>
</dbReference>
<reference evidence="2 3" key="1">
    <citation type="submission" date="2013-02" db="EMBL/GenBank/DDBJ databases">
        <title>Genome sequence of Clostridium saccharoperbutylacetonicum N1-4(HMT).</title>
        <authorList>
            <person name="Poehlein A."/>
            <person name="Daniel R."/>
        </authorList>
    </citation>
    <scope>NUCLEOTIDE SEQUENCE [LARGE SCALE GENOMIC DNA]</scope>
    <source>
        <strain evidence="3">N1-4(HMT)</strain>
    </source>
</reference>
<dbReference type="CDD" id="cd04301">
    <property type="entry name" value="NAT_SF"/>
    <property type="match status" value="1"/>
</dbReference>
<accession>M1MML7</accession>
<proteinExistence type="predicted"/>
<dbReference type="InterPro" id="IPR016181">
    <property type="entry name" value="Acyl_CoA_acyltransferase"/>
</dbReference>
<name>M1MML7_9CLOT</name>
<dbReference type="AlphaFoldDB" id="M1MML7"/>